<reference evidence="2" key="1">
    <citation type="submission" date="2016-11" db="EMBL/GenBank/DDBJ databases">
        <title>Comparative genomic and phenotypic analysis of Granulibacter bethesdensis clinical isolates from patients with chronic granulomatous disease.</title>
        <authorList>
            <person name="Zarember K.A."/>
            <person name="Porcella S.F."/>
            <person name="Chu J."/>
            <person name="Ding L."/>
            <person name="Dahlstrom E."/>
            <person name="Barbian K."/>
            <person name="Martens C."/>
            <person name="Sykora L."/>
            <person name="Kramer S."/>
            <person name="Pettinato A.M."/>
            <person name="Hong H."/>
            <person name="Wald G."/>
            <person name="Berg L.J."/>
            <person name="Rogge L.S."/>
            <person name="Greenberg D.E."/>
            <person name="Falcone E.L."/>
            <person name="Neves J.F."/>
            <person name="Simoes M.J."/>
            <person name="Casal M."/>
            <person name="Rodriguez-Lopez F.C."/>
            <person name="Zelazny A."/>
            <person name="Gallin J.I."/>
            <person name="Holland S.M."/>
        </authorList>
    </citation>
    <scope>NUCLEOTIDE SEQUENCE [LARGE SCALE GENOMIC DNA]</scope>
    <source>
        <strain evidence="2">NIH9.1</strain>
    </source>
</reference>
<dbReference type="Pfam" id="PF00353">
    <property type="entry name" value="HemolysinCabind"/>
    <property type="match status" value="2"/>
</dbReference>
<dbReference type="Gene3D" id="2.150.10.10">
    <property type="entry name" value="Serralysin-like metalloprotease, C-terminal"/>
    <property type="match status" value="1"/>
</dbReference>
<dbReference type="InterPro" id="IPR011049">
    <property type="entry name" value="Serralysin-like_metalloprot_C"/>
</dbReference>
<evidence type="ECO:0000313" key="2">
    <source>
        <dbReference type="Proteomes" id="UP000182373"/>
    </source>
</evidence>
<dbReference type="InterPro" id="IPR001343">
    <property type="entry name" value="Hemolysn_Ca-bd"/>
</dbReference>
<dbReference type="SUPFAM" id="SSF51120">
    <property type="entry name" value="beta-Roll"/>
    <property type="match status" value="2"/>
</dbReference>
<dbReference type="GO" id="GO:0005509">
    <property type="term" value="F:calcium ion binding"/>
    <property type="evidence" value="ECO:0007669"/>
    <property type="project" value="InterPro"/>
</dbReference>
<organism evidence="1 2">
    <name type="scientific">Granulibacter bethesdensis</name>
    <dbReference type="NCBI Taxonomy" id="364410"/>
    <lineage>
        <taxon>Bacteria</taxon>
        <taxon>Pseudomonadati</taxon>
        <taxon>Pseudomonadota</taxon>
        <taxon>Alphaproteobacteria</taxon>
        <taxon>Acetobacterales</taxon>
        <taxon>Acetobacteraceae</taxon>
        <taxon>Granulibacter</taxon>
    </lineage>
</organism>
<dbReference type="AlphaFoldDB" id="A0AAC9P8P8"/>
<protein>
    <submittedName>
        <fullName evidence="1">Adhesin family protein</fullName>
    </submittedName>
</protein>
<proteinExistence type="predicted"/>
<evidence type="ECO:0000313" key="1">
    <source>
        <dbReference type="EMBL" id="APH54767.1"/>
    </source>
</evidence>
<accession>A0AAC9P8P8</accession>
<dbReference type="Proteomes" id="UP000182373">
    <property type="component" value="Chromosome"/>
</dbReference>
<dbReference type="EMBL" id="CP018191">
    <property type="protein sequence ID" value="APH54767.1"/>
    <property type="molecule type" value="Genomic_DNA"/>
</dbReference>
<dbReference type="PRINTS" id="PR00313">
    <property type="entry name" value="CABNDNGRPT"/>
</dbReference>
<gene>
    <name evidence="1" type="ORF">GbCGDNIH9_1465</name>
</gene>
<dbReference type="RefSeq" id="WP_157692580.1">
    <property type="nucleotide sequence ID" value="NZ_CP018191.1"/>
</dbReference>
<name>A0AAC9P8P8_9PROT</name>
<sequence>MASNVTVPGGNTPLSTVSLDYNRNLAPVATQLLSSIYAAEANNTLQAVDNPTASPTVESSNAIALITSSMSSVPTGFSSMIIGATSQPGVTSNIVVNNTNTVSNQAVIFGTAGGYLETGTGQGTILGSLGANTIMGTGGNWTIQTDGSTPSIGGSYIKGQTSNVVLNALGADTYIGGTGSATLAAFSGGSLFFGGKAGTKTVFSNNSRAGSGDATYVGAAGNSTVYANNVNGSYIFQSGSMAFVSGSGSNTMFGGSGTATLFAGTGNNTFVLGSGQTQFMATGGNQVIFGGEAQNAYFSNNAFINLIGNNTGGNQLIALGGNNTLSTAFSSSNNILQAGSGNDQLFSGSGNDTFISGAGGASTMFGGGGKDVFVLSKGMQGATIWEFNSSSLLSLNGWGVDAENAAVTNQASIDVGGLASTRLTLNDNTTITLVGVNHLNSGQVFNS</sequence>